<dbReference type="RefSeq" id="WP_047221752.1">
    <property type="nucleotide sequence ID" value="NZ_JWIO01000004.1"/>
</dbReference>
<comment type="caution">
    <text evidence="3">The sequence shown here is derived from an EMBL/GenBank/DDBJ whole genome shotgun (WGS) entry which is preliminary data.</text>
</comment>
<protein>
    <submittedName>
        <fullName evidence="3">Acyl dehydratase</fullName>
    </submittedName>
</protein>
<sequence>MRLEQLTEGDSHSQVVVHDLTRTQLVMYAGASGDFNPLHTDEVYATQVAGYDKVIAHGQLTMGLTAKVVTGWVDEADLSAFGVRFKNQVWPGDTLTVSATVTSVTKGPHGPEAELAFSTTNQDGVEVVSGYARLREAWAVEDR</sequence>
<dbReference type="PANTHER" id="PTHR43841">
    <property type="entry name" value="3-HYDROXYACYL-THIOESTER DEHYDRATASE HTDX-RELATED"/>
    <property type="match status" value="1"/>
</dbReference>
<dbReference type="PANTHER" id="PTHR43841:SF3">
    <property type="entry name" value="(3R)-HYDROXYACYL-ACP DEHYDRATASE SUBUNIT HADB"/>
    <property type="match status" value="1"/>
</dbReference>
<dbReference type="Gene3D" id="3.10.129.10">
    <property type="entry name" value="Hotdog Thioesterase"/>
    <property type="match status" value="1"/>
</dbReference>
<feature type="domain" description="MaoC-like" evidence="2">
    <location>
        <begin position="18"/>
        <end position="107"/>
    </location>
</feature>
<dbReference type="InterPro" id="IPR002539">
    <property type="entry name" value="MaoC-like_dom"/>
</dbReference>
<evidence type="ECO:0000313" key="4">
    <source>
        <dbReference type="Proteomes" id="UP000035425"/>
    </source>
</evidence>
<dbReference type="InterPro" id="IPR029069">
    <property type="entry name" value="HotDog_dom_sf"/>
</dbReference>
<dbReference type="Proteomes" id="UP000035425">
    <property type="component" value="Unassembled WGS sequence"/>
</dbReference>
<dbReference type="Pfam" id="PF01575">
    <property type="entry name" value="MaoC_dehydratas"/>
    <property type="match status" value="1"/>
</dbReference>
<evidence type="ECO:0000259" key="2">
    <source>
        <dbReference type="Pfam" id="PF01575"/>
    </source>
</evidence>
<gene>
    <name evidence="3" type="ORF">FrCorBMG51_03925</name>
</gene>
<reference evidence="3 4" key="1">
    <citation type="submission" date="2014-12" db="EMBL/GenBank/DDBJ databases">
        <title>Frankia sp. BMG5.1 draft genome.</title>
        <authorList>
            <person name="Gtari M."/>
            <person name="Ghodhbane-Gtari F."/>
            <person name="Nouioui I."/>
            <person name="Ktari A."/>
            <person name="Hezbri K."/>
            <person name="Mimouni W."/>
            <person name="Sbissi I."/>
            <person name="Ayari A."/>
            <person name="Yamanaka T."/>
            <person name="Normand P."/>
            <person name="Tisa L.S."/>
            <person name="Boudabous A."/>
        </authorList>
    </citation>
    <scope>NUCLEOTIDE SEQUENCE [LARGE SCALE GENOMIC DNA]</scope>
    <source>
        <strain evidence="3 4">BMG5.1</strain>
    </source>
</reference>
<proteinExistence type="inferred from homology"/>
<keyword evidence="4" id="KW-1185">Reference proteome</keyword>
<organism evidence="3 4">
    <name type="scientific">Protofrankia coriariae</name>
    <dbReference type="NCBI Taxonomy" id="1562887"/>
    <lineage>
        <taxon>Bacteria</taxon>
        <taxon>Bacillati</taxon>
        <taxon>Actinomycetota</taxon>
        <taxon>Actinomycetes</taxon>
        <taxon>Frankiales</taxon>
        <taxon>Frankiaceae</taxon>
        <taxon>Protofrankia</taxon>
    </lineage>
</organism>
<comment type="similarity">
    <text evidence="1">Belongs to the enoyl-CoA hydratase/isomerase family.</text>
</comment>
<name>A0ABR5F720_9ACTN</name>
<dbReference type="EMBL" id="JWIO01000004">
    <property type="protein sequence ID" value="KLL12455.1"/>
    <property type="molecule type" value="Genomic_DNA"/>
</dbReference>
<accession>A0ABR5F720</accession>
<dbReference type="SUPFAM" id="SSF54637">
    <property type="entry name" value="Thioesterase/thiol ester dehydrase-isomerase"/>
    <property type="match status" value="1"/>
</dbReference>
<evidence type="ECO:0000313" key="3">
    <source>
        <dbReference type="EMBL" id="KLL12455.1"/>
    </source>
</evidence>
<evidence type="ECO:0000256" key="1">
    <source>
        <dbReference type="ARBA" id="ARBA00005254"/>
    </source>
</evidence>